<dbReference type="GO" id="GO:0005886">
    <property type="term" value="C:plasma membrane"/>
    <property type="evidence" value="ECO:0007669"/>
    <property type="project" value="UniProtKB-SubCell"/>
</dbReference>
<keyword evidence="2" id="KW-1003">Cell membrane</keyword>
<gene>
    <name evidence="8" type="ORF">SAMN05446037_101288</name>
</gene>
<evidence type="ECO:0000256" key="3">
    <source>
        <dbReference type="ARBA" id="ARBA00022692"/>
    </source>
</evidence>
<sequence>MKIGPRTIKTGLAVALTLFVSNIIGIESPFYAVIAAIIVMQPTVSDSWKTGVYRMLGTITGAVIGAIFVSISPGNPILAGLGIIAIILVMNKLHWRESISIGSVVFIGIFLNADTKYVSYSLHRLLDTSVGIIVAVAINYMIYPPTYDEKIIDETKQISKNILKYTTRSLQMLLKEKEENIDLLEEQIQEIEKELDVSEKFLELQKKEERVKFQGDVTYKEMLMAINLEKETFHHLRNMQNVLQKGINKEVVNLIKEDVFKINCALKQLHEEENELCELYKHDNENPLNLNYIIQDIKKAKIALKNNENINSYPTDEVVKMLVFLYNLEESLLKFNMIISC</sequence>
<dbReference type="EMBL" id="FZOJ01000012">
    <property type="protein sequence ID" value="SNS53728.1"/>
    <property type="molecule type" value="Genomic_DNA"/>
</dbReference>
<evidence type="ECO:0000313" key="9">
    <source>
        <dbReference type="Proteomes" id="UP000198304"/>
    </source>
</evidence>
<feature type="transmembrane region" description="Helical" evidence="7">
    <location>
        <begin position="125"/>
        <end position="143"/>
    </location>
</feature>
<comment type="subcellular location">
    <subcellularLocation>
        <location evidence="1">Cell membrane</location>
        <topology evidence="1">Multi-pass membrane protein</topology>
    </subcellularLocation>
</comment>
<evidence type="ECO:0000256" key="6">
    <source>
        <dbReference type="SAM" id="Coils"/>
    </source>
</evidence>
<feature type="transmembrane region" description="Helical" evidence="7">
    <location>
        <begin position="12"/>
        <end position="39"/>
    </location>
</feature>
<protein>
    <submittedName>
        <fullName evidence="8">Uncharacterized membrane protein YgaE, UPF0421/DUF939 family</fullName>
    </submittedName>
</protein>
<keyword evidence="6" id="KW-0175">Coiled coil</keyword>
<dbReference type="RefSeq" id="WP_089283399.1">
    <property type="nucleotide sequence ID" value="NZ_FZOJ01000012.1"/>
</dbReference>
<evidence type="ECO:0000313" key="8">
    <source>
        <dbReference type="EMBL" id="SNS53728.1"/>
    </source>
</evidence>
<keyword evidence="9" id="KW-1185">Reference proteome</keyword>
<feature type="coiled-coil region" evidence="6">
    <location>
        <begin position="167"/>
        <end position="208"/>
    </location>
</feature>
<feature type="transmembrane region" description="Helical" evidence="7">
    <location>
        <begin position="99"/>
        <end position="118"/>
    </location>
</feature>
<evidence type="ECO:0000256" key="2">
    <source>
        <dbReference type="ARBA" id="ARBA00022475"/>
    </source>
</evidence>
<dbReference type="InterPro" id="IPR010343">
    <property type="entry name" value="ArAE_1"/>
</dbReference>
<accession>A0A239FB45</accession>
<keyword evidence="4 7" id="KW-1133">Transmembrane helix</keyword>
<reference evidence="8 9" key="1">
    <citation type="submission" date="2017-06" db="EMBL/GenBank/DDBJ databases">
        <authorList>
            <person name="Kim H.J."/>
            <person name="Triplett B.A."/>
        </authorList>
    </citation>
    <scope>NUCLEOTIDE SEQUENCE [LARGE SCALE GENOMIC DNA]</scope>
    <source>
        <strain evidence="8 9">SCA</strain>
    </source>
</reference>
<proteinExistence type="predicted"/>
<dbReference type="PANTHER" id="PTHR40064">
    <property type="entry name" value="MEMBRANE PROTEIN-RELATED"/>
    <property type="match status" value="1"/>
</dbReference>
<name>A0A239FB45_9FIRM</name>
<evidence type="ECO:0000256" key="7">
    <source>
        <dbReference type="SAM" id="Phobius"/>
    </source>
</evidence>
<organism evidence="8 9">
    <name type="scientific">Anaerovirgula multivorans</name>
    <dbReference type="NCBI Taxonomy" id="312168"/>
    <lineage>
        <taxon>Bacteria</taxon>
        <taxon>Bacillati</taxon>
        <taxon>Bacillota</taxon>
        <taxon>Clostridia</taxon>
        <taxon>Peptostreptococcales</taxon>
        <taxon>Natronincolaceae</taxon>
        <taxon>Anaerovirgula</taxon>
    </lineage>
</organism>
<evidence type="ECO:0000256" key="5">
    <source>
        <dbReference type="ARBA" id="ARBA00023136"/>
    </source>
</evidence>
<keyword evidence="5 7" id="KW-0472">Membrane</keyword>
<dbReference type="AlphaFoldDB" id="A0A239FB45"/>
<keyword evidence="3 7" id="KW-0812">Transmembrane</keyword>
<dbReference type="PANTHER" id="PTHR40064:SF1">
    <property type="entry name" value="MEMBRANE PROTEIN"/>
    <property type="match status" value="1"/>
</dbReference>
<dbReference type="InterPro" id="IPR052984">
    <property type="entry name" value="UPF0421"/>
</dbReference>
<evidence type="ECO:0000256" key="1">
    <source>
        <dbReference type="ARBA" id="ARBA00004651"/>
    </source>
</evidence>
<dbReference type="Proteomes" id="UP000198304">
    <property type="component" value="Unassembled WGS sequence"/>
</dbReference>
<feature type="transmembrane region" description="Helical" evidence="7">
    <location>
        <begin position="51"/>
        <end position="69"/>
    </location>
</feature>
<evidence type="ECO:0000256" key="4">
    <source>
        <dbReference type="ARBA" id="ARBA00022989"/>
    </source>
</evidence>
<dbReference type="Pfam" id="PF06081">
    <property type="entry name" value="ArAE_1"/>
    <property type="match status" value="1"/>
</dbReference>